<proteinExistence type="predicted"/>
<name>W9HCM9_9PROT</name>
<dbReference type="EMBL" id="AVFL01000003">
    <property type="protein sequence ID" value="EWY41618.1"/>
    <property type="molecule type" value="Genomic_DNA"/>
</dbReference>
<dbReference type="SUPFAM" id="SSF52540">
    <property type="entry name" value="P-loop containing nucleoside triphosphate hydrolases"/>
    <property type="match status" value="1"/>
</dbReference>
<dbReference type="Gene3D" id="2.40.50.100">
    <property type="match status" value="1"/>
</dbReference>
<dbReference type="Pfam" id="PF00005">
    <property type="entry name" value="ABC_tran"/>
    <property type="match status" value="1"/>
</dbReference>
<dbReference type="PATRIC" id="fig|1385369.3.peg.1135"/>
<dbReference type="GO" id="GO:0015697">
    <property type="term" value="P:quaternary ammonium group transport"/>
    <property type="evidence" value="ECO:0007669"/>
    <property type="project" value="UniProtKB-ARBA"/>
</dbReference>
<dbReference type="SMART" id="SM00382">
    <property type="entry name" value="AAA"/>
    <property type="match status" value="1"/>
</dbReference>
<dbReference type="PANTHER" id="PTHR42781">
    <property type="entry name" value="SPERMIDINE/PUTRESCINE IMPORT ATP-BINDING PROTEIN POTA"/>
    <property type="match status" value="1"/>
</dbReference>
<keyword evidence="3" id="KW-0067">ATP-binding</keyword>
<reference evidence="5 6" key="1">
    <citation type="submission" date="2013-08" db="EMBL/GenBank/DDBJ databases">
        <title>The genome sequence of Skermanella stibiiresistens.</title>
        <authorList>
            <person name="Zhu W."/>
            <person name="Wang G."/>
        </authorList>
    </citation>
    <scope>NUCLEOTIDE SEQUENCE [LARGE SCALE GENOMIC DNA]</scope>
    <source>
        <strain evidence="5 6">SB22</strain>
    </source>
</reference>
<keyword evidence="6" id="KW-1185">Reference proteome</keyword>
<accession>W9HCM9</accession>
<feature type="domain" description="ABC transporter" evidence="4">
    <location>
        <begin position="17"/>
        <end position="247"/>
    </location>
</feature>
<dbReference type="GO" id="GO:0005524">
    <property type="term" value="F:ATP binding"/>
    <property type="evidence" value="ECO:0007669"/>
    <property type="project" value="UniProtKB-KW"/>
</dbReference>
<organism evidence="5 6">
    <name type="scientific">Skermanella stibiiresistens SB22</name>
    <dbReference type="NCBI Taxonomy" id="1385369"/>
    <lineage>
        <taxon>Bacteria</taxon>
        <taxon>Pseudomonadati</taxon>
        <taxon>Pseudomonadota</taxon>
        <taxon>Alphaproteobacteria</taxon>
        <taxon>Rhodospirillales</taxon>
        <taxon>Azospirillaceae</taxon>
        <taxon>Skermanella</taxon>
    </lineage>
</organism>
<evidence type="ECO:0000256" key="3">
    <source>
        <dbReference type="ARBA" id="ARBA00022840"/>
    </source>
</evidence>
<dbReference type="Proteomes" id="UP000019486">
    <property type="component" value="Unassembled WGS sequence"/>
</dbReference>
<evidence type="ECO:0000256" key="2">
    <source>
        <dbReference type="ARBA" id="ARBA00022741"/>
    </source>
</evidence>
<dbReference type="SUPFAM" id="SSF50331">
    <property type="entry name" value="MOP-like"/>
    <property type="match status" value="1"/>
</dbReference>
<dbReference type="InterPro" id="IPR008995">
    <property type="entry name" value="Mo/tungstate-bd_C_term_dom"/>
</dbReference>
<dbReference type="InterPro" id="IPR003593">
    <property type="entry name" value="AAA+_ATPase"/>
</dbReference>
<keyword evidence="2" id="KW-0547">Nucleotide-binding</keyword>
<dbReference type="GO" id="GO:0043190">
    <property type="term" value="C:ATP-binding cassette (ABC) transporter complex"/>
    <property type="evidence" value="ECO:0007669"/>
    <property type="project" value="InterPro"/>
</dbReference>
<dbReference type="PROSITE" id="PS00211">
    <property type="entry name" value="ABC_TRANSPORTER_1"/>
    <property type="match status" value="1"/>
</dbReference>
<evidence type="ECO:0000313" key="5">
    <source>
        <dbReference type="EMBL" id="EWY41618.1"/>
    </source>
</evidence>
<dbReference type="InterPro" id="IPR050093">
    <property type="entry name" value="ABC_SmlMolc_Importer"/>
</dbReference>
<dbReference type="GO" id="GO:0016887">
    <property type="term" value="F:ATP hydrolysis activity"/>
    <property type="evidence" value="ECO:0007669"/>
    <property type="project" value="InterPro"/>
</dbReference>
<dbReference type="InterPro" id="IPR017871">
    <property type="entry name" value="ABC_transporter-like_CS"/>
</dbReference>
<dbReference type="AlphaFoldDB" id="W9HCM9"/>
<evidence type="ECO:0000256" key="1">
    <source>
        <dbReference type="ARBA" id="ARBA00022448"/>
    </source>
</evidence>
<dbReference type="STRING" id="1385369.N825_24020"/>
<dbReference type="InterPro" id="IPR013611">
    <property type="entry name" value="Transp-assoc_OB_typ2"/>
</dbReference>
<dbReference type="InterPro" id="IPR003439">
    <property type="entry name" value="ABC_transporter-like_ATP-bd"/>
</dbReference>
<dbReference type="Pfam" id="PF08402">
    <property type="entry name" value="TOBE_2"/>
    <property type="match status" value="1"/>
</dbReference>
<protein>
    <submittedName>
        <fullName evidence="5">Spermidine/putrescine ABC transporter ATPase</fullName>
    </submittedName>
</protein>
<dbReference type="RefSeq" id="WP_084164388.1">
    <property type="nucleotide sequence ID" value="NZ_AVFL01000003.1"/>
</dbReference>
<evidence type="ECO:0000313" key="6">
    <source>
        <dbReference type="Proteomes" id="UP000019486"/>
    </source>
</evidence>
<dbReference type="FunFam" id="3.40.50.300:FF:000425">
    <property type="entry name" value="Probable ABC transporter, ATP-binding subunit"/>
    <property type="match status" value="1"/>
</dbReference>
<dbReference type="Gene3D" id="3.40.50.300">
    <property type="entry name" value="P-loop containing nucleotide triphosphate hydrolases"/>
    <property type="match status" value="1"/>
</dbReference>
<dbReference type="InterPro" id="IPR027417">
    <property type="entry name" value="P-loop_NTPase"/>
</dbReference>
<evidence type="ECO:0000259" key="4">
    <source>
        <dbReference type="PROSITE" id="PS50893"/>
    </source>
</evidence>
<dbReference type="GO" id="GO:0022857">
    <property type="term" value="F:transmembrane transporter activity"/>
    <property type="evidence" value="ECO:0007669"/>
    <property type="project" value="InterPro"/>
</dbReference>
<dbReference type="PANTHER" id="PTHR42781:SF4">
    <property type="entry name" value="SPERMIDINE_PUTRESCINE IMPORT ATP-BINDING PROTEIN POTA"/>
    <property type="match status" value="1"/>
</dbReference>
<gene>
    <name evidence="5" type="ORF">N825_24020</name>
</gene>
<keyword evidence="1" id="KW-0813">Transport</keyword>
<comment type="caution">
    <text evidence="5">The sequence shown here is derived from an EMBL/GenBank/DDBJ whole genome shotgun (WGS) entry which is preliminary data.</text>
</comment>
<sequence length="381" mass="39862">MMTVPQRSTGQAAGQPIVLDGITHRYGGSTAVADVNLDIKAGELIALLGPSGCGKTTLLRIIAGFVAQTEGRVIVGDDVIDGLPPNRRSVGIVFQNYALFPHMTVAENVAYGPAARGADAATQRAEAARMLELVQLGHLADRYPRQLSGGQQQRVALARALAVKPSILLLDEPFAALDKNLRLDMQIEVKRIQRLSGITTLLVTHDQEEALSMADRVAVLSQGRLEQFAGPTEIYDRPGSLFVNTFVGTANVLPGTLIESGPSGASVKLDAGGVIQARPPAAGLSAGGRVVVCLRPEHLRFSAEGAQSLGGGPDQGIAGVVEMGLPLGPTVVHEVRVSDGTAIRVSEPRIERAAILPPGAPVRLFPIHPGLASVFPPAASR</sequence>
<dbReference type="PROSITE" id="PS50893">
    <property type="entry name" value="ABC_TRANSPORTER_2"/>
    <property type="match status" value="1"/>
</dbReference>